<dbReference type="GO" id="GO:0008270">
    <property type="term" value="F:zinc ion binding"/>
    <property type="evidence" value="ECO:0007669"/>
    <property type="project" value="UniProtKB-KW"/>
</dbReference>
<dbReference type="SMART" id="SM00290">
    <property type="entry name" value="ZnF_UBP"/>
    <property type="match status" value="1"/>
</dbReference>
<dbReference type="PROSITE" id="PS50271">
    <property type="entry name" value="ZF_UBP"/>
    <property type="match status" value="1"/>
</dbReference>
<evidence type="ECO:0000313" key="19">
    <source>
        <dbReference type="Proteomes" id="UP000886998"/>
    </source>
</evidence>
<dbReference type="InterPro" id="IPR038765">
    <property type="entry name" value="Papain-like_cys_pep_sf"/>
</dbReference>
<keyword evidence="7 15" id="KW-0378">Hydrolase</keyword>
<dbReference type="Pfam" id="PF00443">
    <property type="entry name" value="UCH"/>
    <property type="match status" value="1"/>
</dbReference>
<dbReference type="InterPro" id="IPR001394">
    <property type="entry name" value="Peptidase_C19_UCH"/>
</dbReference>
<dbReference type="PROSITE" id="PS50235">
    <property type="entry name" value="USP_3"/>
    <property type="match status" value="1"/>
</dbReference>
<dbReference type="EC" id="3.4.19.12" evidence="15"/>
<dbReference type="SUPFAM" id="SSF54001">
    <property type="entry name" value="Cysteine proteinases"/>
    <property type="match status" value="1"/>
</dbReference>
<gene>
    <name evidence="18" type="primary">Usp22</name>
    <name evidence="18" type="ORF">TNIN_121471</name>
</gene>
<evidence type="ECO:0000259" key="16">
    <source>
        <dbReference type="PROSITE" id="PS50235"/>
    </source>
</evidence>
<proteinExistence type="inferred from homology"/>
<dbReference type="EMBL" id="BMAV01003166">
    <property type="protein sequence ID" value="GFY42584.1"/>
    <property type="molecule type" value="Genomic_DNA"/>
</dbReference>
<dbReference type="GO" id="GO:0006508">
    <property type="term" value="P:proteolysis"/>
    <property type="evidence" value="ECO:0007669"/>
    <property type="project" value="UniProtKB-KW"/>
</dbReference>
<evidence type="ECO:0000256" key="1">
    <source>
        <dbReference type="ARBA" id="ARBA00000707"/>
    </source>
</evidence>
<evidence type="ECO:0000256" key="7">
    <source>
        <dbReference type="ARBA" id="ARBA00022801"/>
    </source>
</evidence>
<keyword evidence="12" id="KW-0539">Nucleus</keyword>
<comment type="similarity">
    <text evidence="13">Belongs to the peptidase C19 family. UBP8 subfamily.</text>
</comment>
<keyword evidence="19" id="KW-1185">Reference proteome</keyword>
<dbReference type="PANTHER" id="PTHR21646:SF33">
    <property type="entry name" value="UBIQUITIN CARBOXYL-TERMINAL HYDROLASE 22"/>
    <property type="match status" value="1"/>
</dbReference>
<keyword evidence="8 15" id="KW-0788">Thiol protease</keyword>
<dbReference type="InterPro" id="IPR018200">
    <property type="entry name" value="USP_CS"/>
</dbReference>
<evidence type="ECO:0000256" key="2">
    <source>
        <dbReference type="ARBA" id="ARBA00004123"/>
    </source>
</evidence>
<evidence type="ECO:0000256" key="8">
    <source>
        <dbReference type="ARBA" id="ARBA00022807"/>
    </source>
</evidence>
<evidence type="ECO:0000256" key="11">
    <source>
        <dbReference type="ARBA" id="ARBA00023163"/>
    </source>
</evidence>
<dbReference type="InterPro" id="IPR001607">
    <property type="entry name" value="Znf_UBP"/>
</dbReference>
<dbReference type="Gene3D" id="3.30.40.10">
    <property type="entry name" value="Zinc/RING finger domain, C3HC4 (zinc finger)"/>
    <property type="match status" value="1"/>
</dbReference>
<accession>A0A8X6WY62</accession>
<comment type="subcellular location">
    <subcellularLocation>
        <location evidence="2">Nucleus</location>
    </subcellularLocation>
</comment>
<keyword evidence="5 14" id="KW-0863">Zinc-finger</keyword>
<dbReference type="InterPro" id="IPR013083">
    <property type="entry name" value="Znf_RING/FYVE/PHD"/>
</dbReference>
<keyword evidence="11" id="KW-0804">Transcription</keyword>
<evidence type="ECO:0000256" key="4">
    <source>
        <dbReference type="ARBA" id="ARBA00022723"/>
    </source>
</evidence>
<dbReference type="InterPro" id="IPR050185">
    <property type="entry name" value="Ub_carboxyl-term_hydrolase"/>
</dbReference>
<protein>
    <recommendedName>
        <fullName evidence="15">Ubiquitin carboxyl-terminal hydrolase</fullName>
        <ecNumber evidence="15">3.4.19.12</ecNumber>
    </recommendedName>
</protein>
<dbReference type="OrthoDB" id="47475at2759"/>
<keyword evidence="9" id="KW-0862">Zinc</keyword>
<dbReference type="GO" id="GO:0016579">
    <property type="term" value="P:protein deubiquitination"/>
    <property type="evidence" value="ECO:0007669"/>
    <property type="project" value="InterPro"/>
</dbReference>
<dbReference type="AlphaFoldDB" id="A0A8X6WY62"/>
<feature type="domain" description="UBP-type" evidence="17">
    <location>
        <begin position="4"/>
        <end position="121"/>
    </location>
</feature>
<evidence type="ECO:0000256" key="3">
    <source>
        <dbReference type="ARBA" id="ARBA00022670"/>
    </source>
</evidence>
<dbReference type="GO" id="GO:0004843">
    <property type="term" value="F:cysteine-type deubiquitinase activity"/>
    <property type="evidence" value="ECO:0007669"/>
    <property type="project" value="UniProtKB-UniRule"/>
</dbReference>
<sequence length="549" mass="62636">MASNLCEHIGKYKSAQGIRTYRILHAYFVSCVSSTARKRKALETYCRSCQRRGSRIHACLKCAYFGCFDYGHIQEHAYNSNHDIAVDVNNGNVFCLKCGDYIYVQEFEDVALYFKKEAGRITGCDPYVPWKPNLAERSAIKTCGGVKKITDNSWIGLRGLVNLGNTCFMNCIVQVLVHTPVLREYFLSDKHICLKENPDTCVACEMFKIFQEFYSGNPEPYVPSELVYLIWQRAKHMIGSDQQDAHEFLVAILDTIHAHSKSGESDDKLYDPHCDCIVHKAFTGCYHSVLFCQQCNRVGTKNEYFFELSLDLGESLGGGKNTANQTSVKLLDCLKRYTTPEILHNTPCSTCKSENTCVKQLTIRKLPVVACLHLKRLAPNSIRKVCNKNSIHVMFPEFLDMSPFMSSANCLDQTVTEEPVDLTNSKHIFTLFGVVSHRGDQTGGHYISYIRQHRDKWYFCDDDTIARCSLEEVLQSEGYILFYHKQCSLNGYILSPSETIHLINDMYYDQTRCLVLSDSHLPIFMSSPHIAWKICVCVFELFFLIILAQ</sequence>
<dbReference type="Pfam" id="PF02148">
    <property type="entry name" value="zf-UBP"/>
    <property type="match status" value="1"/>
</dbReference>
<dbReference type="InterPro" id="IPR028889">
    <property type="entry name" value="USP"/>
</dbReference>
<evidence type="ECO:0000256" key="9">
    <source>
        <dbReference type="ARBA" id="ARBA00022833"/>
    </source>
</evidence>
<evidence type="ECO:0000256" key="5">
    <source>
        <dbReference type="ARBA" id="ARBA00022771"/>
    </source>
</evidence>
<reference evidence="18" key="1">
    <citation type="submission" date="2020-08" db="EMBL/GenBank/DDBJ databases">
        <title>Multicomponent nature underlies the extraordinary mechanical properties of spider dragline silk.</title>
        <authorList>
            <person name="Kono N."/>
            <person name="Nakamura H."/>
            <person name="Mori M."/>
            <person name="Yoshida Y."/>
            <person name="Ohtoshi R."/>
            <person name="Malay A.D."/>
            <person name="Moran D.A.P."/>
            <person name="Tomita M."/>
            <person name="Numata K."/>
            <person name="Arakawa K."/>
        </authorList>
    </citation>
    <scope>NUCLEOTIDE SEQUENCE</scope>
</reference>
<evidence type="ECO:0000256" key="14">
    <source>
        <dbReference type="PROSITE-ProRule" id="PRU00502"/>
    </source>
</evidence>
<evidence type="ECO:0000256" key="12">
    <source>
        <dbReference type="ARBA" id="ARBA00023242"/>
    </source>
</evidence>
<name>A0A8X6WY62_9ARAC</name>
<dbReference type="PANTHER" id="PTHR21646">
    <property type="entry name" value="UBIQUITIN CARBOXYL-TERMINAL HYDROLASE"/>
    <property type="match status" value="1"/>
</dbReference>
<keyword evidence="10" id="KW-0805">Transcription regulation</keyword>
<evidence type="ECO:0000313" key="18">
    <source>
        <dbReference type="EMBL" id="GFY42584.1"/>
    </source>
</evidence>
<comment type="catalytic activity">
    <reaction evidence="1 15">
        <text>Thiol-dependent hydrolysis of ester, thioester, amide, peptide and isopeptide bonds formed by the C-terminal Gly of ubiquitin (a 76-residue protein attached to proteins as an intracellular targeting signal).</text>
        <dbReference type="EC" id="3.4.19.12"/>
    </reaction>
</comment>
<comment type="caution">
    <text evidence="18">The sequence shown here is derived from an EMBL/GenBank/DDBJ whole genome shotgun (WGS) entry which is preliminary data.</text>
</comment>
<dbReference type="GO" id="GO:0005634">
    <property type="term" value="C:nucleus"/>
    <property type="evidence" value="ECO:0007669"/>
    <property type="project" value="UniProtKB-SubCell"/>
</dbReference>
<evidence type="ECO:0000256" key="10">
    <source>
        <dbReference type="ARBA" id="ARBA00023015"/>
    </source>
</evidence>
<keyword evidence="6 15" id="KW-0833">Ubl conjugation pathway</keyword>
<evidence type="ECO:0000256" key="15">
    <source>
        <dbReference type="RuleBase" id="RU366025"/>
    </source>
</evidence>
<feature type="domain" description="USP" evidence="16">
    <location>
        <begin position="158"/>
        <end position="486"/>
    </location>
</feature>
<dbReference type="Proteomes" id="UP000886998">
    <property type="component" value="Unassembled WGS sequence"/>
</dbReference>
<dbReference type="SUPFAM" id="SSF57850">
    <property type="entry name" value="RING/U-box"/>
    <property type="match status" value="1"/>
</dbReference>
<evidence type="ECO:0000259" key="17">
    <source>
        <dbReference type="PROSITE" id="PS50271"/>
    </source>
</evidence>
<dbReference type="Gene3D" id="3.90.70.10">
    <property type="entry name" value="Cysteine proteinases"/>
    <property type="match status" value="1"/>
</dbReference>
<keyword evidence="4" id="KW-0479">Metal-binding</keyword>
<evidence type="ECO:0000256" key="13">
    <source>
        <dbReference type="ARBA" id="ARBA00038490"/>
    </source>
</evidence>
<keyword evidence="3 15" id="KW-0645">Protease</keyword>
<dbReference type="PROSITE" id="PS00973">
    <property type="entry name" value="USP_2"/>
    <property type="match status" value="1"/>
</dbReference>
<dbReference type="PROSITE" id="PS00972">
    <property type="entry name" value="USP_1"/>
    <property type="match status" value="1"/>
</dbReference>
<organism evidence="18 19">
    <name type="scientific">Trichonephila inaurata madagascariensis</name>
    <dbReference type="NCBI Taxonomy" id="2747483"/>
    <lineage>
        <taxon>Eukaryota</taxon>
        <taxon>Metazoa</taxon>
        <taxon>Ecdysozoa</taxon>
        <taxon>Arthropoda</taxon>
        <taxon>Chelicerata</taxon>
        <taxon>Arachnida</taxon>
        <taxon>Araneae</taxon>
        <taxon>Araneomorphae</taxon>
        <taxon>Entelegynae</taxon>
        <taxon>Araneoidea</taxon>
        <taxon>Nephilidae</taxon>
        <taxon>Trichonephila</taxon>
        <taxon>Trichonephila inaurata</taxon>
    </lineage>
</organism>
<evidence type="ECO:0000256" key="6">
    <source>
        <dbReference type="ARBA" id="ARBA00022786"/>
    </source>
</evidence>